<dbReference type="Gene3D" id="3.40.50.2000">
    <property type="entry name" value="Glycogen Phosphorylase B"/>
    <property type="match status" value="2"/>
</dbReference>
<accession>A0ABS0MQH8</accession>
<dbReference type="InterPro" id="IPR028098">
    <property type="entry name" value="Glyco_trans_4-like_N"/>
</dbReference>
<dbReference type="InterPro" id="IPR001296">
    <property type="entry name" value="Glyco_trans_1"/>
</dbReference>
<dbReference type="InterPro" id="IPR050194">
    <property type="entry name" value="Glycosyltransferase_grp1"/>
</dbReference>
<organism evidence="3 4">
    <name type="scientific">Pseudomonas luteola</name>
    <dbReference type="NCBI Taxonomy" id="47886"/>
    <lineage>
        <taxon>Bacteria</taxon>
        <taxon>Pseudomonadati</taxon>
        <taxon>Pseudomonadota</taxon>
        <taxon>Gammaproteobacteria</taxon>
        <taxon>Pseudomonadales</taxon>
        <taxon>Pseudomonadaceae</taxon>
        <taxon>Pseudomonas</taxon>
    </lineage>
</organism>
<evidence type="ECO:0000259" key="1">
    <source>
        <dbReference type="Pfam" id="PF00534"/>
    </source>
</evidence>
<dbReference type="EMBL" id="JADTXM010000003">
    <property type="protein sequence ID" value="MBH3438022.1"/>
    <property type="molecule type" value="Genomic_DNA"/>
</dbReference>
<dbReference type="PANTHER" id="PTHR45947">
    <property type="entry name" value="SULFOQUINOVOSYL TRANSFERASE SQD2"/>
    <property type="match status" value="1"/>
</dbReference>
<dbReference type="PANTHER" id="PTHR45947:SF3">
    <property type="entry name" value="SULFOQUINOVOSYL TRANSFERASE SQD2"/>
    <property type="match status" value="1"/>
</dbReference>
<evidence type="ECO:0000313" key="4">
    <source>
        <dbReference type="Proteomes" id="UP000638986"/>
    </source>
</evidence>
<proteinExistence type="predicted"/>
<dbReference type="Pfam" id="PF13439">
    <property type="entry name" value="Glyco_transf_4"/>
    <property type="match status" value="1"/>
</dbReference>
<gene>
    <name evidence="3" type="ORF">I5Q09_04910</name>
</gene>
<reference evidence="3 4" key="1">
    <citation type="submission" date="2020-11" db="EMBL/GenBank/DDBJ databases">
        <title>Enhanced detection system for hospital associated transmission using whole genome sequencing surveillance.</title>
        <authorList>
            <person name="Harrison L.H."/>
            <person name="Van Tyne D."/>
            <person name="Marsh J.W."/>
            <person name="Griffith M.P."/>
            <person name="Snyder D.J."/>
            <person name="Cooper V.S."/>
            <person name="Mustapha M."/>
        </authorList>
    </citation>
    <scope>NUCLEOTIDE SEQUENCE [LARGE SCALE GENOMIC DNA]</scope>
    <source>
        <strain evidence="3 4">PSB00013</strain>
    </source>
</reference>
<dbReference type="SUPFAM" id="SSF53756">
    <property type="entry name" value="UDP-Glycosyltransferase/glycogen phosphorylase"/>
    <property type="match status" value="1"/>
</dbReference>
<comment type="caution">
    <text evidence="3">The sequence shown here is derived from an EMBL/GenBank/DDBJ whole genome shotgun (WGS) entry which is preliminary data.</text>
</comment>
<name>A0ABS0MQH8_PSELU</name>
<evidence type="ECO:0000259" key="2">
    <source>
        <dbReference type="Pfam" id="PF13439"/>
    </source>
</evidence>
<dbReference type="Proteomes" id="UP000638986">
    <property type="component" value="Unassembled WGS sequence"/>
</dbReference>
<sequence>MRILHVFKTYLPDTHGGIEQVIRQMCRATTPLGVENQILTLSTHPQPQRVEVDGTPTYRVQQHLDIASTGMSLTAFQAFNKLTRQADLIHYHFPWPFMDLMQVLCRPGLPYVVSYHSDIVKQKHLLKLYQPLMHHFLKRAERIIVATEPYRKSSETLKAFTSRTEVIPYGLDESSYPKPTSELLSYWRQRLGPRYLLFVGVLRYYKGLHLLLGALAGLDYPIAIVGDGPEGAALQEQALRLGLKNCHFLGRQDEANLAALYTQCETFVFPSHLRSEAFGIALLEGAMYGKPLLCCDIGSGMNQINLNGETGLCVPPTVEALRMSLQQLWNNGALRDRFGVAARQHFLSYFQSWQMGKKLKECYQKALGSHQSNL</sequence>
<evidence type="ECO:0000313" key="3">
    <source>
        <dbReference type="EMBL" id="MBH3438022.1"/>
    </source>
</evidence>
<dbReference type="Pfam" id="PF00534">
    <property type="entry name" value="Glycos_transf_1"/>
    <property type="match status" value="1"/>
</dbReference>
<feature type="domain" description="Glycosyltransferase subfamily 4-like N-terminal" evidence="2">
    <location>
        <begin position="16"/>
        <end position="173"/>
    </location>
</feature>
<protein>
    <submittedName>
        <fullName evidence="3">Glycosyltransferase</fullName>
    </submittedName>
</protein>
<dbReference type="RefSeq" id="WP_197871176.1">
    <property type="nucleotide sequence ID" value="NZ_JADTXM010000003.1"/>
</dbReference>
<feature type="domain" description="Glycosyl transferase family 1" evidence="1">
    <location>
        <begin position="191"/>
        <end position="344"/>
    </location>
</feature>